<dbReference type="CDD" id="cd00293">
    <property type="entry name" value="USP-like"/>
    <property type="match status" value="1"/>
</dbReference>
<evidence type="ECO:0000313" key="5">
    <source>
        <dbReference type="Proteomes" id="UP000268291"/>
    </source>
</evidence>
<dbReference type="EMBL" id="RZGY01000004">
    <property type="protein sequence ID" value="RUQ81942.1"/>
    <property type="molecule type" value="Genomic_DNA"/>
</dbReference>
<feature type="compositionally biased region" description="Polar residues" evidence="2">
    <location>
        <begin position="12"/>
        <end position="33"/>
    </location>
</feature>
<sequence>MRAGRAGHDRVLSSTVVTRRQSHSGPNPDSSLASGRHRGVGPVPAGRSALSPRAVARDARTEAAATRAARRQEEPIMGSESTRMDRPDGPWIVVGHDGSASADAAVEEACSLAAHLACRVEVVRAWTIDTAPPGAVFSEGYVVPAAEVDEAVRSRTEADIARIRDRFPAVAVSTVARLGHPAEVLLERAADARMLVVGSRGRGGFATLLLGSVSDQCVRHARCPVLVVPSSHREPVRREHG</sequence>
<dbReference type="SUPFAM" id="SSF52402">
    <property type="entry name" value="Adenine nucleotide alpha hydrolases-like"/>
    <property type="match status" value="1"/>
</dbReference>
<feature type="domain" description="UspA" evidence="3">
    <location>
        <begin position="92"/>
        <end position="229"/>
    </location>
</feature>
<proteinExistence type="inferred from homology"/>
<evidence type="ECO:0000256" key="2">
    <source>
        <dbReference type="SAM" id="MobiDB-lite"/>
    </source>
</evidence>
<dbReference type="Gene3D" id="3.40.50.620">
    <property type="entry name" value="HUPs"/>
    <property type="match status" value="1"/>
</dbReference>
<accession>A0ABY0C3N6</accession>
<gene>
    <name evidence="4" type="ORF">ELQ93_16770</name>
</gene>
<dbReference type="PANTHER" id="PTHR46268:SF6">
    <property type="entry name" value="UNIVERSAL STRESS PROTEIN UP12"/>
    <property type="match status" value="1"/>
</dbReference>
<feature type="region of interest" description="Disordered" evidence="2">
    <location>
        <begin position="1"/>
        <end position="89"/>
    </location>
</feature>
<dbReference type="InterPro" id="IPR006016">
    <property type="entry name" value="UspA"/>
</dbReference>
<dbReference type="Pfam" id="PF00582">
    <property type="entry name" value="Usp"/>
    <property type="match status" value="1"/>
</dbReference>
<comment type="caution">
    <text evidence="4">The sequence shown here is derived from an EMBL/GenBank/DDBJ whole genome shotgun (WGS) entry which is preliminary data.</text>
</comment>
<evidence type="ECO:0000259" key="3">
    <source>
        <dbReference type="Pfam" id="PF00582"/>
    </source>
</evidence>
<dbReference type="InterPro" id="IPR006015">
    <property type="entry name" value="Universal_stress_UspA"/>
</dbReference>
<reference evidence="4 5" key="1">
    <citation type="submission" date="2018-12" db="EMBL/GenBank/DDBJ databases">
        <authorList>
            <person name="hu s."/>
            <person name="Xu Y."/>
            <person name="Xu B."/>
            <person name="Li F."/>
        </authorList>
    </citation>
    <scope>NUCLEOTIDE SEQUENCE [LARGE SCALE GENOMIC DNA]</scope>
    <source>
        <strain evidence="4 5">KSW2-17</strain>
    </source>
</reference>
<protein>
    <submittedName>
        <fullName evidence="4">Universal stress protein</fullName>
    </submittedName>
</protein>
<keyword evidence="5" id="KW-1185">Reference proteome</keyword>
<evidence type="ECO:0000313" key="4">
    <source>
        <dbReference type="EMBL" id="RUQ81942.1"/>
    </source>
</evidence>
<dbReference type="Proteomes" id="UP000268291">
    <property type="component" value="Unassembled WGS sequence"/>
</dbReference>
<organism evidence="4 5">
    <name type="scientific">Labedella gwakjiensis</name>
    <dbReference type="NCBI Taxonomy" id="390269"/>
    <lineage>
        <taxon>Bacteria</taxon>
        <taxon>Bacillati</taxon>
        <taxon>Actinomycetota</taxon>
        <taxon>Actinomycetes</taxon>
        <taxon>Micrococcales</taxon>
        <taxon>Microbacteriaceae</taxon>
        <taxon>Labedella</taxon>
    </lineage>
</organism>
<evidence type="ECO:0000256" key="1">
    <source>
        <dbReference type="ARBA" id="ARBA00008791"/>
    </source>
</evidence>
<name>A0ABY0C3N6_9MICO</name>
<dbReference type="PANTHER" id="PTHR46268">
    <property type="entry name" value="STRESS RESPONSE PROTEIN NHAX"/>
    <property type="match status" value="1"/>
</dbReference>
<comment type="similarity">
    <text evidence="1">Belongs to the universal stress protein A family.</text>
</comment>
<dbReference type="InterPro" id="IPR014729">
    <property type="entry name" value="Rossmann-like_a/b/a_fold"/>
</dbReference>
<feature type="compositionally biased region" description="Basic and acidic residues" evidence="2">
    <location>
        <begin position="1"/>
        <end position="11"/>
    </location>
</feature>
<dbReference type="PRINTS" id="PR01438">
    <property type="entry name" value="UNVRSLSTRESS"/>
</dbReference>